<accession>A0A9N9N2Z4</accession>
<sequence length="33" mass="3809">MCVLSRKKIIVKITFLPYSVCEIFTHPGKNKDV</sequence>
<gene>
    <name evidence="1" type="ORF">CEUTPL_LOCUS13628</name>
</gene>
<dbReference type="Proteomes" id="UP001152799">
    <property type="component" value="Chromosome 9"/>
</dbReference>
<protein>
    <submittedName>
        <fullName evidence="1">Uncharacterized protein</fullName>
    </submittedName>
</protein>
<organism evidence="1 2">
    <name type="scientific">Ceutorhynchus assimilis</name>
    <name type="common">cabbage seed weevil</name>
    <dbReference type="NCBI Taxonomy" id="467358"/>
    <lineage>
        <taxon>Eukaryota</taxon>
        <taxon>Metazoa</taxon>
        <taxon>Ecdysozoa</taxon>
        <taxon>Arthropoda</taxon>
        <taxon>Hexapoda</taxon>
        <taxon>Insecta</taxon>
        <taxon>Pterygota</taxon>
        <taxon>Neoptera</taxon>
        <taxon>Endopterygota</taxon>
        <taxon>Coleoptera</taxon>
        <taxon>Polyphaga</taxon>
        <taxon>Cucujiformia</taxon>
        <taxon>Curculionidae</taxon>
        <taxon>Ceutorhynchinae</taxon>
        <taxon>Ceutorhynchus</taxon>
    </lineage>
</organism>
<evidence type="ECO:0000313" key="2">
    <source>
        <dbReference type="Proteomes" id="UP001152799"/>
    </source>
</evidence>
<dbReference type="EMBL" id="OU892285">
    <property type="protein sequence ID" value="CAG9773231.1"/>
    <property type="molecule type" value="Genomic_DNA"/>
</dbReference>
<reference evidence="1" key="1">
    <citation type="submission" date="2022-01" db="EMBL/GenBank/DDBJ databases">
        <authorList>
            <person name="King R."/>
        </authorList>
    </citation>
    <scope>NUCLEOTIDE SEQUENCE</scope>
</reference>
<name>A0A9N9N2Z4_9CUCU</name>
<dbReference type="AlphaFoldDB" id="A0A9N9N2Z4"/>
<proteinExistence type="predicted"/>
<evidence type="ECO:0000313" key="1">
    <source>
        <dbReference type="EMBL" id="CAG9773231.1"/>
    </source>
</evidence>
<keyword evidence="2" id="KW-1185">Reference proteome</keyword>